<comment type="caution">
    <text evidence="2">The sequence shown here is derived from an EMBL/GenBank/DDBJ whole genome shotgun (WGS) entry which is preliminary data.</text>
</comment>
<protein>
    <submittedName>
        <fullName evidence="2">Chemotaxis protein CheW</fullName>
    </submittedName>
</protein>
<dbReference type="RefSeq" id="WP_369288969.1">
    <property type="nucleotide sequence ID" value="NZ_JBFTEG010000018.1"/>
</dbReference>
<dbReference type="InterPro" id="IPR039315">
    <property type="entry name" value="CheW"/>
</dbReference>
<dbReference type="Gene3D" id="2.40.50.180">
    <property type="entry name" value="CheA-289, Domain 4"/>
    <property type="match status" value="1"/>
</dbReference>
<dbReference type="SUPFAM" id="SSF50341">
    <property type="entry name" value="CheW-like"/>
    <property type="match status" value="1"/>
</dbReference>
<dbReference type="PANTHER" id="PTHR22617">
    <property type="entry name" value="CHEMOTAXIS SENSOR HISTIDINE KINASE-RELATED"/>
    <property type="match status" value="1"/>
</dbReference>
<evidence type="ECO:0000259" key="1">
    <source>
        <dbReference type="PROSITE" id="PS50851"/>
    </source>
</evidence>
<evidence type="ECO:0000313" key="2">
    <source>
        <dbReference type="EMBL" id="MEX6504029.1"/>
    </source>
</evidence>
<dbReference type="Proteomes" id="UP001560296">
    <property type="component" value="Unassembled WGS sequence"/>
</dbReference>
<feature type="domain" description="CheW-like" evidence="1">
    <location>
        <begin position="59"/>
        <end position="196"/>
    </location>
</feature>
<gene>
    <name evidence="2" type="ORF">AB5S05_18350</name>
</gene>
<evidence type="ECO:0000313" key="3">
    <source>
        <dbReference type="Proteomes" id="UP001560296"/>
    </source>
</evidence>
<dbReference type="InterPro" id="IPR036061">
    <property type="entry name" value="CheW-like_dom_sf"/>
</dbReference>
<keyword evidence="3" id="KW-1185">Reference proteome</keyword>
<dbReference type="PANTHER" id="PTHR22617:SF43">
    <property type="entry name" value="PROTEIN PILI"/>
    <property type="match status" value="1"/>
</dbReference>
<proteinExistence type="predicted"/>
<dbReference type="PROSITE" id="PS50851">
    <property type="entry name" value="CHEW"/>
    <property type="match status" value="1"/>
</dbReference>
<organism evidence="2 3">
    <name type="scientific">Pseudomonas zhanjiangensis</name>
    <dbReference type="NCBI Taxonomy" id="3239015"/>
    <lineage>
        <taxon>Bacteria</taxon>
        <taxon>Pseudomonadati</taxon>
        <taxon>Pseudomonadota</taxon>
        <taxon>Gammaproteobacteria</taxon>
        <taxon>Pseudomonadales</taxon>
        <taxon>Pseudomonadaceae</taxon>
        <taxon>Pseudomonas</taxon>
    </lineage>
</organism>
<name>A0ABV3YY73_9PSED</name>
<sequence>MSESLKDQQRWEQIHQRLAQFERRLAEGFALDPEERDRRLQARSRQWAAPLAQEQDEDWLEVLSFSLGGEHYAIESEHVAEVLPLAQYTPLPGTPPYVLGIVNVRGHIVSLLDLRVLFELPLSGLADKNFMAILRDAQMEFGLLVDRVQGTSRLRRTELQTELANLTGVRAAYLLGVTAEQCTVLDGARLLADPQLRVMAED</sequence>
<reference evidence="2 3" key="1">
    <citation type="submission" date="2024-07" db="EMBL/GenBank/DDBJ databases">
        <authorList>
            <person name="Li M."/>
        </authorList>
    </citation>
    <scope>NUCLEOTIDE SEQUENCE [LARGE SCALE GENOMIC DNA]</scope>
    <source>
        <strain evidence="2 3">25A3E</strain>
    </source>
</reference>
<dbReference type="Pfam" id="PF01584">
    <property type="entry name" value="CheW"/>
    <property type="match status" value="1"/>
</dbReference>
<accession>A0ABV3YY73</accession>
<dbReference type="InterPro" id="IPR002545">
    <property type="entry name" value="CheW-lke_dom"/>
</dbReference>
<dbReference type="Gene3D" id="2.30.30.40">
    <property type="entry name" value="SH3 Domains"/>
    <property type="match status" value="1"/>
</dbReference>
<dbReference type="EMBL" id="JBFTEG010000018">
    <property type="protein sequence ID" value="MEX6504029.1"/>
    <property type="molecule type" value="Genomic_DNA"/>
</dbReference>
<dbReference type="SMART" id="SM00260">
    <property type="entry name" value="CheW"/>
    <property type="match status" value="1"/>
</dbReference>